<evidence type="ECO:0000313" key="2">
    <source>
        <dbReference type="Proteomes" id="UP000560081"/>
    </source>
</evidence>
<organism evidence="1 2">
    <name type="scientific">Micrococcus flavus</name>
    <dbReference type="NCBI Taxonomy" id="384602"/>
    <lineage>
        <taxon>Bacteria</taxon>
        <taxon>Bacillati</taxon>
        <taxon>Actinomycetota</taxon>
        <taxon>Actinomycetes</taxon>
        <taxon>Micrococcales</taxon>
        <taxon>Micrococcaceae</taxon>
        <taxon>Micrococcus</taxon>
    </lineage>
</organism>
<dbReference type="EMBL" id="JACHMC010000001">
    <property type="protein sequence ID" value="MBB4882655.1"/>
    <property type="molecule type" value="Genomic_DNA"/>
</dbReference>
<gene>
    <name evidence="1" type="ORF">BJ976_001006</name>
</gene>
<dbReference type="Pfam" id="PF03013">
    <property type="entry name" value="Pyr_excise"/>
    <property type="match status" value="1"/>
</dbReference>
<dbReference type="RefSeq" id="WP_135027447.1">
    <property type="nucleotide sequence ID" value="NZ_BMLA01000001.1"/>
</dbReference>
<sequence>MRLWTLHPRLLDRQGLTGAWREALLAQAALARRTKGYRNHPQLERFRDHGDPAAAIGAFLSGIVLEATARGYRFDVSRIDRPLDAAPDADGAPGELVLPFRLAPIPASTGQRDHEWAHLRAKLADRSPEWLARWEHVAVPDLHPLFELEDGPVASWERV</sequence>
<comment type="caution">
    <text evidence="1">The sequence shown here is derived from an EMBL/GenBank/DDBJ whole genome shotgun (WGS) entry which is preliminary data.</text>
</comment>
<dbReference type="InterPro" id="IPR004260">
    <property type="entry name" value="Pyr-dimer_DNA_glycosylase"/>
</dbReference>
<keyword evidence="2" id="KW-1185">Reference proteome</keyword>
<dbReference type="Proteomes" id="UP000560081">
    <property type="component" value="Unassembled WGS sequence"/>
</dbReference>
<evidence type="ECO:0000313" key="1">
    <source>
        <dbReference type="EMBL" id="MBB4882655.1"/>
    </source>
</evidence>
<proteinExistence type="predicted"/>
<reference evidence="1 2" key="1">
    <citation type="submission" date="2020-08" db="EMBL/GenBank/DDBJ databases">
        <title>Sequencing the genomes of 1000 actinobacteria strains.</title>
        <authorList>
            <person name="Klenk H.-P."/>
        </authorList>
    </citation>
    <scope>NUCLEOTIDE SEQUENCE [LARGE SCALE GENOMIC DNA]</scope>
    <source>
        <strain evidence="1 2">DSM 19079</strain>
    </source>
</reference>
<name>A0A4Y8X3X8_9MICC</name>
<protein>
    <submittedName>
        <fullName evidence="1">Uncharacterized protein</fullName>
    </submittedName>
</protein>
<dbReference type="AlphaFoldDB" id="A0A4Y8X3X8"/>
<dbReference type="OrthoDB" id="3253436at2"/>
<accession>A0A4Y8X3X8</accession>